<proteinExistence type="predicted"/>
<reference evidence="1 2" key="1">
    <citation type="submission" date="2012-10" db="EMBL/GenBank/DDBJ databases">
        <authorList>
            <person name="Harkins D.M."/>
            <person name="Durkin A.S."/>
            <person name="Brinkac L.M."/>
            <person name="Haft D.H."/>
            <person name="Selengut J.D."/>
            <person name="Sanka R."/>
            <person name="DePew J."/>
            <person name="Purushe J."/>
            <person name="Chanthongthip A."/>
            <person name="Lattana O."/>
            <person name="Phetsouvanh R."/>
            <person name="Newton P.N."/>
            <person name="Vinetz J.M."/>
            <person name="Sutton G.G."/>
            <person name="Nierman W.C."/>
            <person name="Fouts D.E."/>
        </authorList>
    </citation>
    <scope>NUCLEOTIDE SEQUENCE [LARGE SCALE GENOMIC DNA]</scope>
    <source>
        <strain evidence="1 2">UI 12758</strain>
    </source>
</reference>
<comment type="caution">
    <text evidence="1">The sequence shown here is derived from an EMBL/GenBank/DDBJ whole genome shotgun (WGS) entry which is preliminary data.</text>
</comment>
<gene>
    <name evidence="1" type="ORF">LEP1GSC105_2914</name>
</gene>
<name>A0A0E2D3H0_LEPIR</name>
<dbReference type="AlphaFoldDB" id="A0A0E2D3H0"/>
<evidence type="ECO:0000313" key="1">
    <source>
        <dbReference type="EMBL" id="EKR54448.1"/>
    </source>
</evidence>
<accession>A0A0E2D3H0</accession>
<protein>
    <submittedName>
        <fullName evidence="1">Uncharacterized protein</fullName>
    </submittedName>
</protein>
<organism evidence="1 2">
    <name type="scientific">Leptospira interrogans str. UI 12758</name>
    <dbReference type="NCBI Taxonomy" id="1049938"/>
    <lineage>
        <taxon>Bacteria</taxon>
        <taxon>Pseudomonadati</taxon>
        <taxon>Spirochaetota</taxon>
        <taxon>Spirochaetia</taxon>
        <taxon>Leptospirales</taxon>
        <taxon>Leptospiraceae</taxon>
        <taxon>Leptospira</taxon>
    </lineage>
</organism>
<dbReference type="Proteomes" id="UP000001340">
    <property type="component" value="Unassembled WGS sequence"/>
</dbReference>
<dbReference type="EMBL" id="AHNR02000045">
    <property type="protein sequence ID" value="EKR54448.1"/>
    <property type="molecule type" value="Genomic_DNA"/>
</dbReference>
<sequence>MIIRRFISPRATFISISPIFRICGGSSKVGSTYLAKQNRSSLPFSFLNIFESLLVSPKAIVWLSRIASRIPPLVYSGVLIVWRDIYGSSLIRKHRIYPSVYFGLVAGDYSIYLRYRL</sequence>
<evidence type="ECO:0000313" key="2">
    <source>
        <dbReference type="Proteomes" id="UP000001340"/>
    </source>
</evidence>